<feature type="transmembrane region" description="Helical" evidence="2">
    <location>
        <begin position="38"/>
        <end position="57"/>
    </location>
</feature>
<keyword evidence="4" id="KW-1185">Reference proteome</keyword>
<evidence type="ECO:0000313" key="4">
    <source>
        <dbReference type="Proteomes" id="UP000481858"/>
    </source>
</evidence>
<dbReference type="InParanoid" id="A0A7C8IQR4"/>
<accession>A0A7C8IQR4</accession>
<evidence type="ECO:0000256" key="2">
    <source>
        <dbReference type="SAM" id="Phobius"/>
    </source>
</evidence>
<evidence type="ECO:0000256" key="1">
    <source>
        <dbReference type="SAM" id="MobiDB-lite"/>
    </source>
</evidence>
<gene>
    <name evidence="3" type="ORF">GQX73_g4747</name>
</gene>
<evidence type="ECO:0000313" key="3">
    <source>
        <dbReference type="EMBL" id="KAF2968840.1"/>
    </source>
</evidence>
<organism evidence="3 4">
    <name type="scientific">Xylaria multiplex</name>
    <dbReference type="NCBI Taxonomy" id="323545"/>
    <lineage>
        <taxon>Eukaryota</taxon>
        <taxon>Fungi</taxon>
        <taxon>Dikarya</taxon>
        <taxon>Ascomycota</taxon>
        <taxon>Pezizomycotina</taxon>
        <taxon>Sordariomycetes</taxon>
        <taxon>Xylariomycetidae</taxon>
        <taxon>Xylariales</taxon>
        <taxon>Xylariaceae</taxon>
        <taxon>Xylaria</taxon>
    </lineage>
</organism>
<sequence>MAGDSSGADHYPVYLGVWTNWSRGNVLGVTLTLGRQEANLLIAFTAFFIAFISTRFWRILCFAFHRQYATTITQKVVYHQRQAILRNSATPEEGIQQLIRLVWANRHRNDRFAPCLVILVAAVCMSAFAVAGGLSSQISTAVGTEVLIDSFNCGYIDPKKIQDPDGQVSFPQQHFALVPNRAETIDNAANYAQQCYLDDTAGTLDCGRFVTKKLESIIDNKATCPFQDKMCRSNSTNIRIDSGYINSHEHLGHNYPVEDRILLRNVFHCAPITTTGFTSKASALGDDLTLYHYGSVLAPSGEKDYVFAAQSVESQYALALSSNFSFATANYAPSTDEWYQVSPTQTDIFASTGSSEVDSTPIYLPLNPASPLGCVDQYQFCLRDTQHCGPLASLRDAVSGAAHLFNTTFDDFIANAANTTSAGRFNFVMSTFRDNQYASPYEMIAQLGSQSLASKNSLSAGLQGPLPSNQWQLDVIYWSDIVKASIQAAFLDMVYFNPPDASQLQLRRGFTAPNSKSLCNNQKIRSTAYASFSVFGLLFTFVVGSLIMITSYLLEPISKLLHKKWDFKTHAHLEWTTNATLQLQRLAHEELGFGTWSKGTEEIPTTAPNDLLGCLDISNIKHPILSPHSAEGNQLDHEIPQSTTIVDHNQSAERLSLEHVHNEGPPSLVSEHAPQISPIQVSQTSSLQVDSSMEIGEVPQDDRSEPYERLLKHRTI</sequence>
<protein>
    <submittedName>
        <fullName evidence="3">Uncharacterized protein</fullName>
    </submittedName>
</protein>
<proteinExistence type="predicted"/>
<dbReference type="AlphaFoldDB" id="A0A7C8IQR4"/>
<reference evidence="3 4" key="1">
    <citation type="submission" date="2019-12" db="EMBL/GenBank/DDBJ databases">
        <title>Draft genome sequence of the ascomycete Xylaria multiplex DSM 110363.</title>
        <authorList>
            <person name="Buettner E."/>
            <person name="Kellner H."/>
        </authorList>
    </citation>
    <scope>NUCLEOTIDE SEQUENCE [LARGE SCALE GENOMIC DNA]</scope>
    <source>
        <strain evidence="3 4">DSM 110363</strain>
    </source>
</reference>
<feature type="transmembrane region" description="Helical" evidence="2">
    <location>
        <begin position="112"/>
        <end position="134"/>
    </location>
</feature>
<feature type="transmembrane region" description="Helical" evidence="2">
    <location>
        <begin position="529"/>
        <end position="554"/>
    </location>
</feature>
<feature type="region of interest" description="Disordered" evidence="1">
    <location>
        <begin position="696"/>
        <end position="716"/>
    </location>
</feature>
<feature type="compositionally biased region" description="Basic and acidic residues" evidence="1">
    <location>
        <begin position="700"/>
        <end position="710"/>
    </location>
</feature>
<comment type="caution">
    <text evidence="3">The sequence shown here is derived from an EMBL/GenBank/DDBJ whole genome shotgun (WGS) entry which is preliminary data.</text>
</comment>
<keyword evidence="2" id="KW-0812">Transmembrane</keyword>
<dbReference type="Proteomes" id="UP000481858">
    <property type="component" value="Unassembled WGS sequence"/>
</dbReference>
<dbReference type="OrthoDB" id="3540210at2759"/>
<name>A0A7C8IQR4_9PEZI</name>
<keyword evidence="2" id="KW-0472">Membrane</keyword>
<keyword evidence="2" id="KW-1133">Transmembrane helix</keyword>
<dbReference type="EMBL" id="WUBL01000045">
    <property type="protein sequence ID" value="KAF2968840.1"/>
    <property type="molecule type" value="Genomic_DNA"/>
</dbReference>